<evidence type="ECO:0000313" key="3">
    <source>
        <dbReference type="EMBL" id="MBJ6370175.1"/>
    </source>
</evidence>
<reference evidence="3" key="1">
    <citation type="submission" date="2020-12" db="EMBL/GenBank/DDBJ databases">
        <title>Sedimentitalea sp. nov., isolated from sand in Incheon.</title>
        <authorList>
            <person name="Kim W."/>
        </authorList>
    </citation>
    <scope>NUCLEOTIDE SEQUENCE</scope>
    <source>
        <strain evidence="3">CAU 1593</strain>
    </source>
</reference>
<proteinExistence type="predicted"/>
<sequence>MTGRARRLPARSWPAIARRALLALCLWQPVQVSADTASICAATYAEPTSDYPHGVLGDELEWAALDVIVGRKCNATASASFVTYRLKAPSNTVFEDLAPRLWDVSGDGEPEVVVVRSHQRFGGQLVIYGLNGVVPVERAATPPIGHRFRWLAPVAAADLDGDGHVEIAYIDRPHLAKTLRIWRYRDETLSPLLTVPDMTNHRIGWDFVVGGLKSCTTPPAVVAISGDWRRVIEVTLQDGAAVSRDIGPYQGPESVATALRCD</sequence>
<gene>
    <name evidence="3" type="ORF">JF290_01435</name>
</gene>
<dbReference type="Pfam" id="PF13517">
    <property type="entry name" value="FG-GAP_3"/>
    <property type="match status" value="1"/>
</dbReference>
<evidence type="ECO:0000256" key="2">
    <source>
        <dbReference type="SAM" id="SignalP"/>
    </source>
</evidence>
<evidence type="ECO:0000313" key="4">
    <source>
        <dbReference type="Proteomes" id="UP000619079"/>
    </source>
</evidence>
<organism evidence="3 4">
    <name type="scientific">Sedimentitalea arenosa</name>
    <dbReference type="NCBI Taxonomy" id="2798803"/>
    <lineage>
        <taxon>Bacteria</taxon>
        <taxon>Pseudomonadati</taxon>
        <taxon>Pseudomonadota</taxon>
        <taxon>Alphaproteobacteria</taxon>
        <taxon>Rhodobacterales</taxon>
        <taxon>Paracoccaceae</taxon>
        <taxon>Sedimentitalea</taxon>
    </lineage>
</organism>
<evidence type="ECO:0000256" key="1">
    <source>
        <dbReference type="ARBA" id="ARBA00022729"/>
    </source>
</evidence>
<keyword evidence="1 2" id="KW-0732">Signal</keyword>
<dbReference type="InterPro" id="IPR013517">
    <property type="entry name" value="FG-GAP"/>
</dbReference>
<accession>A0A8J7J0M9</accession>
<name>A0A8J7J0M9_9RHOB</name>
<dbReference type="Proteomes" id="UP000619079">
    <property type="component" value="Unassembled WGS sequence"/>
</dbReference>
<dbReference type="RefSeq" id="WP_199022945.1">
    <property type="nucleotide sequence ID" value="NZ_JAELVR010000001.1"/>
</dbReference>
<comment type="caution">
    <text evidence="3">The sequence shown here is derived from an EMBL/GenBank/DDBJ whole genome shotgun (WGS) entry which is preliminary data.</text>
</comment>
<keyword evidence="4" id="KW-1185">Reference proteome</keyword>
<protein>
    <submittedName>
        <fullName evidence="3">VCBS repeat-containing protein</fullName>
    </submittedName>
</protein>
<dbReference type="AlphaFoldDB" id="A0A8J7J0M9"/>
<dbReference type="SUPFAM" id="SSF69318">
    <property type="entry name" value="Integrin alpha N-terminal domain"/>
    <property type="match status" value="1"/>
</dbReference>
<feature type="chain" id="PRO_5035206784" evidence="2">
    <location>
        <begin position="35"/>
        <end position="262"/>
    </location>
</feature>
<dbReference type="InterPro" id="IPR028994">
    <property type="entry name" value="Integrin_alpha_N"/>
</dbReference>
<dbReference type="EMBL" id="JAELVR010000001">
    <property type="protein sequence ID" value="MBJ6370175.1"/>
    <property type="molecule type" value="Genomic_DNA"/>
</dbReference>
<feature type="signal peptide" evidence="2">
    <location>
        <begin position="1"/>
        <end position="34"/>
    </location>
</feature>